<sequence length="78" mass="8464">MLAVLRRWVITETGPVKAFTILATIAVIRARPGLRSPGVKPIKALGRGDEFQLLGICAGPTVNEGRYNSARRQLRPAP</sequence>
<comment type="caution">
    <text evidence="1">The sequence shown here is derived from an EMBL/GenBank/DDBJ whole genome shotgun (WGS) entry which is preliminary data.</text>
</comment>
<protein>
    <submittedName>
        <fullName evidence="1">Uncharacterized protein</fullName>
    </submittedName>
</protein>
<name>A0ABU0ZYR3_9ACTN</name>
<keyword evidence="2" id="KW-1185">Reference proteome</keyword>
<proteinExistence type="predicted"/>
<dbReference type="EMBL" id="JAVHUY010000070">
    <property type="protein sequence ID" value="MDQ7911092.1"/>
    <property type="molecule type" value="Genomic_DNA"/>
</dbReference>
<organism evidence="1 2">
    <name type="scientific">Phytohabitans maris</name>
    <dbReference type="NCBI Taxonomy" id="3071409"/>
    <lineage>
        <taxon>Bacteria</taxon>
        <taxon>Bacillati</taxon>
        <taxon>Actinomycetota</taxon>
        <taxon>Actinomycetes</taxon>
        <taxon>Micromonosporales</taxon>
        <taxon>Micromonosporaceae</taxon>
    </lineage>
</organism>
<accession>A0ABU0ZYR3</accession>
<evidence type="ECO:0000313" key="2">
    <source>
        <dbReference type="Proteomes" id="UP001230908"/>
    </source>
</evidence>
<dbReference type="RefSeq" id="WP_308718318.1">
    <property type="nucleotide sequence ID" value="NZ_JAVHUY010000070.1"/>
</dbReference>
<gene>
    <name evidence="1" type="ORF">RB614_42050</name>
</gene>
<dbReference type="Proteomes" id="UP001230908">
    <property type="component" value="Unassembled WGS sequence"/>
</dbReference>
<evidence type="ECO:0000313" key="1">
    <source>
        <dbReference type="EMBL" id="MDQ7911092.1"/>
    </source>
</evidence>
<reference evidence="1 2" key="1">
    <citation type="submission" date="2023-08" db="EMBL/GenBank/DDBJ databases">
        <title>Phytohabitans sansha sp. nov., isolated from marine sediment.</title>
        <authorList>
            <person name="Zhao Y."/>
            <person name="Yi K."/>
        </authorList>
    </citation>
    <scope>NUCLEOTIDE SEQUENCE [LARGE SCALE GENOMIC DNA]</scope>
    <source>
        <strain evidence="1 2">ZYX-F-186</strain>
    </source>
</reference>